<dbReference type="AlphaFoldDB" id="H1DJV3"/>
<dbReference type="RefSeq" id="WP_009137684.1">
    <property type="nucleotide sequence ID" value="NZ_JH594597.1"/>
</dbReference>
<sequence length="323" mass="36110">MLNDKSILITGGTGSFGQKFTALALQAYPHIREIVIFSRDPQKQLQMAERFAHHPLRFICGDMGNPQDVNEACKNIDLIIHTAAIRIAGEAEANPWQAIQSNVIGAQNLIEAASTHRVRQILALSTDMASLVNNVYGATKMLSDKLFIDANQRYAPLKTSIIRYGNMLGSQGTVIPFFIKKAQEEGILPITDFRMTRFLATPEECVKIAFQALRRSIGGEIIAPKIKSYNILTIAKAVDEKAALKQIGLRPGEKLYETMVTRYDSFRTIETNDSYIIVPPYADTAKYCQHYSALPVSPEFEFNSENNPNQYTVAEIKQMIKSM</sequence>
<dbReference type="HOGENOM" id="CLU_013560_4_1_10"/>
<evidence type="ECO:0000256" key="1">
    <source>
        <dbReference type="ARBA" id="ARBA00007430"/>
    </source>
</evidence>
<dbReference type="PATRIC" id="fig|742817.3.peg.2718"/>
<feature type="domain" description="Polysaccharide biosynthesis protein CapD-like" evidence="2">
    <location>
        <begin position="7"/>
        <end position="277"/>
    </location>
</feature>
<dbReference type="SUPFAM" id="SSF51735">
    <property type="entry name" value="NAD(P)-binding Rossmann-fold domains"/>
    <property type="match status" value="1"/>
</dbReference>
<accession>H1DJV3</accession>
<dbReference type="InterPro" id="IPR036291">
    <property type="entry name" value="NAD(P)-bd_dom_sf"/>
</dbReference>
<dbReference type="Proteomes" id="UP000004892">
    <property type="component" value="Unassembled WGS sequence"/>
</dbReference>
<gene>
    <name evidence="3" type="ORF">HMPREF9449_02539</name>
</gene>
<evidence type="ECO:0000313" key="4">
    <source>
        <dbReference type="Proteomes" id="UP000004892"/>
    </source>
</evidence>
<keyword evidence="4" id="KW-1185">Reference proteome</keyword>
<name>H1DJV3_9BACT</name>
<dbReference type="Gene3D" id="3.40.50.720">
    <property type="entry name" value="NAD(P)-binding Rossmann-like Domain"/>
    <property type="match status" value="1"/>
</dbReference>
<dbReference type="PANTHER" id="PTHR43318">
    <property type="entry name" value="UDP-N-ACETYLGLUCOSAMINE 4,6-DEHYDRATASE"/>
    <property type="match status" value="1"/>
</dbReference>
<protein>
    <recommendedName>
        <fullName evidence="2">Polysaccharide biosynthesis protein CapD-like domain-containing protein</fullName>
    </recommendedName>
</protein>
<dbReference type="InterPro" id="IPR003869">
    <property type="entry name" value="Polysac_CapD-like"/>
</dbReference>
<organism evidence="3 4">
    <name type="scientific">Odoribacter laneus YIT 12061</name>
    <dbReference type="NCBI Taxonomy" id="742817"/>
    <lineage>
        <taxon>Bacteria</taxon>
        <taxon>Pseudomonadati</taxon>
        <taxon>Bacteroidota</taxon>
        <taxon>Bacteroidia</taxon>
        <taxon>Bacteroidales</taxon>
        <taxon>Odoribacteraceae</taxon>
        <taxon>Odoribacter</taxon>
    </lineage>
</organism>
<dbReference type="eggNOG" id="COG1086">
    <property type="taxonomic scope" value="Bacteria"/>
</dbReference>
<dbReference type="STRING" id="742817.HMPREF9449_02539"/>
<dbReference type="Pfam" id="PF02719">
    <property type="entry name" value="Polysacc_synt_2"/>
    <property type="match status" value="1"/>
</dbReference>
<dbReference type="EMBL" id="ADMC01000027">
    <property type="protein sequence ID" value="EHP45953.1"/>
    <property type="molecule type" value="Genomic_DNA"/>
</dbReference>
<comment type="caution">
    <text evidence="3">The sequence shown here is derived from an EMBL/GenBank/DDBJ whole genome shotgun (WGS) entry which is preliminary data.</text>
</comment>
<dbReference type="PANTHER" id="PTHR43318:SF2">
    <property type="entry name" value="UDP-N-ACETYLGLUCOSAMINE 4,6-DEHYDRATASE (INVERTING)"/>
    <property type="match status" value="1"/>
</dbReference>
<reference evidence="3 4" key="1">
    <citation type="submission" date="2012-01" db="EMBL/GenBank/DDBJ databases">
        <title>The Genome Sequence of Odoribacter laneus YIT 12061.</title>
        <authorList>
            <consortium name="The Broad Institute Genome Sequencing Platform"/>
            <person name="Earl A."/>
            <person name="Ward D."/>
            <person name="Feldgarden M."/>
            <person name="Gevers D."/>
            <person name="Morotomi M."/>
            <person name="Young S.K."/>
            <person name="Zeng Q."/>
            <person name="Gargeya S."/>
            <person name="Fitzgerald M."/>
            <person name="Haas B."/>
            <person name="Abouelleil A."/>
            <person name="Alvarado L."/>
            <person name="Arachchi H.M."/>
            <person name="Berlin A."/>
            <person name="Chapman S.B."/>
            <person name="Gearin G."/>
            <person name="Goldberg J."/>
            <person name="Griggs A."/>
            <person name="Gujja S."/>
            <person name="Hansen M."/>
            <person name="Heiman D."/>
            <person name="Howarth C."/>
            <person name="Larimer J."/>
            <person name="Lui A."/>
            <person name="MacDonald P.J.P."/>
            <person name="McCowen C."/>
            <person name="Montmayeur A."/>
            <person name="Murphy C."/>
            <person name="Neiman D."/>
            <person name="Pearson M."/>
            <person name="Priest M."/>
            <person name="Roberts A."/>
            <person name="Saif S."/>
            <person name="Shea T."/>
            <person name="Sisk P."/>
            <person name="Stolte C."/>
            <person name="Sykes S."/>
            <person name="Wortman J."/>
            <person name="Nusbaum C."/>
            <person name="Birren B."/>
        </authorList>
    </citation>
    <scope>NUCLEOTIDE SEQUENCE [LARGE SCALE GENOMIC DNA]</scope>
    <source>
        <strain evidence="3 4">YIT 12061</strain>
    </source>
</reference>
<comment type="similarity">
    <text evidence="1">Belongs to the polysaccharide synthase family.</text>
</comment>
<dbReference type="InterPro" id="IPR051203">
    <property type="entry name" value="Polysaccharide_Synthase-Rel"/>
</dbReference>
<evidence type="ECO:0000313" key="3">
    <source>
        <dbReference type="EMBL" id="EHP45953.1"/>
    </source>
</evidence>
<proteinExistence type="inferred from homology"/>
<evidence type="ECO:0000259" key="2">
    <source>
        <dbReference type="Pfam" id="PF02719"/>
    </source>
</evidence>
<dbReference type="GeneID" id="98070075"/>